<evidence type="ECO:0000313" key="3">
    <source>
        <dbReference type="Proteomes" id="UP001165065"/>
    </source>
</evidence>
<dbReference type="EMBL" id="BRYA01000652">
    <property type="protein sequence ID" value="GMI27895.1"/>
    <property type="molecule type" value="Genomic_DNA"/>
</dbReference>
<feature type="region of interest" description="Disordered" evidence="1">
    <location>
        <begin position="115"/>
        <end position="148"/>
    </location>
</feature>
<name>A0A9W7L4I8_9STRA</name>
<reference evidence="3" key="1">
    <citation type="journal article" date="2023" name="Commun. Biol.">
        <title>Genome analysis of Parmales, the sister group of diatoms, reveals the evolutionary specialization of diatoms from phago-mixotrophs to photoautotrophs.</title>
        <authorList>
            <person name="Ban H."/>
            <person name="Sato S."/>
            <person name="Yoshikawa S."/>
            <person name="Yamada K."/>
            <person name="Nakamura Y."/>
            <person name="Ichinomiya M."/>
            <person name="Sato N."/>
            <person name="Blanc-Mathieu R."/>
            <person name="Endo H."/>
            <person name="Kuwata A."/>
            <person name="Ogata H."/>
        </authorList>
    </citation>
    <scope>NUCLEOTIDE SEQUENCE [LARGE SCALE GENOMIC DNA]</scope>
</reference>
<organism evidence="2 3">
    <name type="scientific">Triparma columacea</name>
    <dbReference type="NCBI Taxonomy" id="722753"/>
    <lineage>
        <taxon>Eukaryota</taxon>
        <taxon>Sar</taxon>
        <taxon>Stramenopiles</taxon>
        <taxon>Ochrophyta</taxon>
        <taxon>Bolidophyceae</taxon>
        <taxon>Parmales</taxon>
        <taxon>Triparmaceae</taxon>
        <taxon>Triparma</taxon>
    </lineage>
</organism>
<sequence length="648" mass="69978">MSANPFNDPTGRNNFPSFDEAIARRGKHDVQHDVLQEELQIDGNHESNLNTNRMTTPAKQTIEDELMGTPNNVASTDNTNSNLNLSIGTMSALNEHIHTVIAQGDFETTKLDLDAEEEATSRHHSSNWSNHPTPNRGPSNDTADHYFHNTPSKFAHLMTPEVNKEKLRSLNSGEATLRGVDYDFEDESDDDESSTGSLESEASSTCMAKVFMSIVAQQQESSSSEQEEGGQCEPQPNPTDMMECEDVGGAGGFNVSAQASKTPLRTLSGGNNGLLMSPGLSPMKNSAGGERTTEGGRGGGRTEEGTPNMVDAGEFLMSPPNTQGRGGDEDTFNNYLSMDGDYSNINNYTSGPHTSSPSSKSLCSSRELSSEFDQVAFSNIPSPPPAMVEQTKQGGDGEGNYNKTIMDTSPVINMDPGLRKEGIGVNGGVGGDVGMRRRFVRDRYKLGLSPPPPTTEKGGGVYGNTSLNSVSLLESFESQGGGDMVGVEEEGEETERMTEESMSLDMYKQEHTPDFNTTRGEVPLRGAYGTHFPDSIPGVVKGMTMSGMIREAAEFGIKDFQGMYEYSEFISKHCAGTGVGGEDLDNRGGGGGREMFNTTSIGRGEGGRREVVFSDGSKLGQEGGGGRWEERENLEFWKNRLGKRYAFE</sequence>
<feature type="region of interest" description="Disordered" evidence="1">
    <location>
        <begin position="216"/>
        <end position="242"/>
    </location>
</feature>
<proteinExistence type="predicted"/>
<feature type="region of interest" description="Disordered" evidence="1">
    <location>
        <begin position="277"/>
        <end position="305"/>
    </location>
</feature>
<feature type="region of interest" description="Disordered" evidence="1">
    <location>
        <begin position="585"/>
        <end position="608"/>
    </location>
</feature>
<feature type="region of interest" description="Disordered" evidence="1">
    <location>
        <begin position="179"/>
        <end position="203"/>
    </location>
</feature>
<evidence type="ECO:0000256" key="1">
    <source>
        <dbReference type="SAM" id="MobiDB-lite"/>
    </source>
</evidence>
<feature type="compositionally biased region" description="Low complexity" evidence="1">
    <location>
        <begin position="194"/>
        <end position="203"/>
    </location>
</feature>
<feature type="compositionally biased region" description="Polar residues" evidence="1">
    <location>
        <begin position="126"/>
        <end position="141"/>
    </location>
</feature>
<dbReference type="AlphaFoldDB" id="A0A9W7L4I8"/>
<accession>A0A9W7L4I8</accession>
<feature type="region of interest" description="Disordered" evidence="1">
    <location>
        <begin position="346"/>
        <end position="367"/>
    </location>
</feature>
<evidence type="ECO:0000313" key="2">
    <source>
        <dbReference type="EMBL" id="GMI27895.1"/>
    </source>
</evidence>
<protein>
    <submittedName>
        <fullName evidence="2">Uncharacterized protein</fullName>
    </submittedName>
</protein>
<keyword evidence="3" id="KW-1185">Reference proteome</keyword>
<gene>
    <name evidence="2" type="ORF">TrCOL_g11611</name>
</gene>
<dbReference type="OrthoDB" id="10676597at2759"/>
<feature type="compositionally biased region" description="Low complexity" evidence="1">
    <location>
        <begin position="350"/>
        <end position="367"/>
    </location>
</feature>
<comment type="caution">
    <text evidence="2">The sequence shown here is derived from an EMBL/GenBank/DDBJ whole genome shotgun (WGS) entry which is preliminary data.</text>
</comment>
<feature type="compositionally biased region" description="Acidic residues" evidence="1">
    <location>
        <begin position="182"/>
        <end position="193"/>
    </location>
</feature>
<dbReference type="Proteomes" id="UP001165065">
    <property type="component" value="Unassembled WGS sequence"/>
</dbReference>